<proteinExistence type="predicted"/>
<organism evidence="1 2">
    <name type="scientific">Nocardioides pini</name>
    <dbReference type="NCBI Taxonomy" id="2975053"/>
    <lineage>
        <taxon>Bacteria</taxon>
        <taxon>Bacillati</taxon>
        <taxon>Actinomycetota</taxon>
        <taxon>Actinomycetes</taxon>
        <taxon>Propionibacteriales</taxon>
        <taxon>Nocardioidaceae</taxon>
        <taxon>Nocardioides</taxon>
    </lineage>
</organism>
<evidence type="ECO:0000313" key="1">
    <source>
        <dbReference type="EMBL" id="MCY4724855.1"/>
    </source>
</evidence>
<reference evidence="1" key="1">
    <citation type="submission" date="2022-08" db="EMBL/GenBank/DDBJ databases">
        <title>Genome sequencing of Nocardioides sp. STR2.</title>
        <authorList>
            <person name="So Y."/>
        </authorList>
    </citation>
    <scope>NUCLEOTIDE SEQUENCE</scope>
    <source>
        <strain evidence="1">STR2</strain>
    </source>
</reference>
<dbReference type="Proteomes" id="UP001074726">
    <property type="component" value="Unassembled WGS sequence"/>
</dbReference>
<comment type="caution">
    <text evidence="1">The sequence shown here is derived from an EMBL/GenBank/DDBJ whole genome shotgun (WGS) entry which is preliminary data.</text>
</comment>
<dbReference type="RefSeq" id="WP_268109668.1">
    <property type="nucleotide sequence ID" value="NZ_JAPPUX010000001.1"/>
</dbReference>
<dbReference type="EMBL" id="JAPPUX010000001">
    <property type="protein sequence ID" value="MCY4724855.1"/>
    <property type="molecule type" value="Genomic_DNA"/>
</dbReference>
<keyword evidence="2" id="KW-1185">Reference proteome</keyword>
<gene>
    <name evidence="1" type="ORF">NYO98_01075</name>
</gene>
<sequence length="121" mass="13871">MDFFWPADDAASVVRSRFDRTNWQARVVAYRPVEVTTDGSDLVVRFRYDGHADVFAVRFSLGRMPEGPQTGEVCESLDDWAQEVDWVLDEELNTRMVETAERTVADDGVVTLRWRNPSGTR</sequence>
<name>A0ABT4C7C0_9ACTN</name>
<accession>A0ABT4C7C0</accession>
<protein>
    <submittedName>
        <fullName evidence="1">Uncharacterized protein</fullName>
    </submittedName>
</protein>
<evidence type="ECO:0000313" key="2">
    <source>
        <dbReference type="Proteomes" id="UP001074726"/>
    </source>
</evidence>